<accession>A0A9W8IPG7</accession>
<keyword evidence="2" id="KW-0472">Membrane</keyword>
<feature type="region of interest" description="Disordered" evidence="1">
    <location>
        <begin position="170"/>
        <end position="195"/>
    </location>
</feature>
<organism evidence="3 4">
    <name type="scientific">Coemansia aciculifera</name>
    <dbReference type="NCBI Taxonomy" id="417176"/>
    <lineage>
        <taxon>Eukaryota</taxon>
        <taxon>Fungi</taxon>
        <taxon>Fungi incertae sedis</taxon>
        <taxon>Zoopagomycota</taxon>
        <taxon>Kickxellomycotina</taxon>
        <taxon>Kickxellomycetes</taxon>
        <taxon>Kickxellales</taxon>
        <taxon>Kickxellaceae</taxon>
        <taxon>Coemansia</taxon>
    </lineage>
</organism>
<feature type="compositionally biased region" description="Polar residues" evidence="1">
    <location>
        <begin position="178"/>
        <end position="191"/>
    </location>
</feature>
<dbReference type="EMBL" id="JANBUY010000059">
    <property type="protein sequence ID" value="KAJ2865458.1"/>
    <property type="molecule type" value="Genomic_DNA"/>
</dbReference>
<name>A0A9W8IPG7_9FUNG</name>
<feature type="compositionally biased region" description="Basic and acidic residues" evidence="1">
    <location>
        <begin position="23"/>
        <end position="35"/>
    </location>
</feature>
<feature type="region of interest" description="Disordered" evidence="1">
    <location>
        <begin position="1"/>
        <end position="65"/>
    </location>
</feature>
<evidence type="ECO:0000256" key="1">
    <source>
        <dbReference type="SAM" id="MobiDB-lite"/>
    </source>
</evidence>
<proteinExistence type="predicted"/>
<dbReference type="AlphaFoldDB" id="A0A9W8IPG7"/>
<comment type="caution">
    <text evidence="3">The sequence shown here is derived from an EMBL/GenBank/DDBJ whole genome shotgun (WGS) entry which is preliminary data.</text>
</comment>
<evidence type="ECO:0000313" key="4">
    <source>
        <dbReference type="Proteomes" id="UP001140074"/>
    </source>
</evidence>
<feature type="transmembrane region" description="Helical" evidence="2">
    <location>
        <begin position="434"/>
        <end position="459"/>
    </location>
</feature>
<gene>
    <name evidence="3" type="ORF">GGH94_002227</name>
</gene>
<keyword evidence="2" id="KW-0812">Transmembrane</keyword>
<protein>
    <submittedName>
        <fullName evidence="3">Uncharacterized protein</fullName>
    </submittedName>
</protein>
<keyword evidence="2" id="KW-1133">Transmembrane helix</keyword>
<keyword evidence="4" id="KW-1185">Reference proteome</keyword>
<evidence type="ECO:0000313" key="3">
    <source>
        <dbReference type="EMBL" id="KAJ2865458.1"/>
    </source>
</evidence>
<feature type="compositionally biased region" description="Low complexity" evidence="1">
    <location>
        <begin position="1"/>
        <end position="13"/>
    </location>
</feature>
<evidence type="ECO:0000256" key="2">
    <source>
        <dbReference type="SAM" id="Phobius"/>
    </source>
</evidence>
<feature type="region of interest" description="Disordered" evidence="1">
    <location>
        <begin position="123"/>
        <end position="152"/>
    </location>
</feature>
<sequence length="468" mass="49460">MQSNHSGGNSNSNIRTLRSWSSSDKHGPRLEDQGKGGRGPRRFSVAGPAGSGGSTAGSRQSQKHLSLHTWAEEDELPDTSGGPFNNSAAAMSATAGILASRNAAVAGQHASKLSQAANHYRNLSHGNHQGAARPFANNNSSSSSVSSGTGGGAFGKRMVPEATFGFIDVVSSSSSSSGPPSTQHTASNSVGGSHRRLRTPYSISIPSMIGSPLSFTQSFLASRSSMYGRQPPSSQIRAAHIDWDSLSMMEEAAWGNSGVNRGDLPVWQQQGMGLPIDMACGGGIAAKPNVAPQLNFQRAHLPAGAMGEVIPQHLQHIYQQQHLMYPHHQLHYHHLQQQQLLQQQQMHQQRQQAVRNSCVSDVLHAHMTAAAAAATSGGGGLPGSLGDVCASMAQVAVASEWERQMAWDYACHHHPLLASFSVASPLKLSAVWRWALLVVLVIGTLCVLIGIPAALTALLGRQGSSRFV</sequence>
<dbReference type="Proteomes" id="UP001140074">
    <property type="component" value="Unassembled WGS sequence"/>
</dbReference>
<reference evidence="3" key="1">
    <citation type="submission" date="2022-07" db="EMBL/GenBank/DDBJ databases">
        <title>Phylogenomic reconstructions and comparative analyses of Kickxellomycotina fungi.</title>
        <authorList>
            <person name="Reynolds N.K."/>
            <person name="Stajich J.E."/>
            <person name="Barry K."/>
            <person name="Grigoriev I.V."/>
            <person name="Crous P."/>
            <person name="Smith M.E."/>
        </authorList>
    </citation>
    <scope>NUCLEOTIDE SEQUENCE</scope>
    <source>
        <strain evidence="3">RSA 476</strain>
    </source>
</reference>